<sequence length="89" mass="10265">MLKSLCRLKRIQTARGLEFVADVAEAESCPVDADIFSECDDFKQFAHFMLVNQFLNSGGFTDIGCRICFTRLCQQFGYAQIQQKWDWGR</sequence>
<proteinExistence type="predicted"/>
<protein>
    <submittedName>
        <fullName evidence="1">Uncharacterized protein</fullName>
    </submittedName>
</protein>
<dbReference type="AlphaFoldDB" id="A0A378VTD9"/>
<organism evidence="1">
    <name type="scientific">Neisseria gonorrhoeae</name>
    <dbReference type="NCBI Taxonomy" id="485"/>
    <lineage>
        <taxon>Bacteria</taxon>
        <taxon>Pseudomonadati</taxon>
        <taxon>Pseudomonadota</taxon>
        <taxon>Betaproteobacteria</taxon>
        <taxon>Neisseriales</taxon>
        <taxon>Neisseriaceae</taxon>
        <taxon>Neisseria</taxon>
    </lineage>
</organism>
<name>A0A378VTD9_NEIGO</name>
<accession>A0A378VTD9</accession>
<reference evidence="1" key="1">
    <citation type="submission" date="2018-06" db="EMBL/GenBank/DDBJ databases">
        <authorList>
            <consortium name="Pathogen Informatics"/>
            <person name="Doyle S."/>
        </authorList>
    </citation>
    <scope>NUCLEOTIDE SEQUENCE [LARGE SCALE GENOMIC DNA]</scope>
    <source>
        <strain evidence="1">NCTC11421</strain>
    </source>
</reference>
<gene>
    <name evidence="1" type="ORF">NCTC11421_00159</name>
</gene>
<evidence type="ECO:0000313" key="1">
    <source>
        <dbReference type="EMBL" id="SUA20079.1"/>
    </source>
</evidence>
<dbReference type="EMBL" id="UGRI01000001">
    <property type="protein sequence ID" value="SUA20079.1"/>
    <property type="molecule type" value="Genomic_DNA"/>
</dbReference>